<dbReference type="EMBL" id="AP014836">
    <property type="protein sequence ID" value="BAW79385.1"/>
    <property type="molecule type" value="Genomic_DNA"/>
</dbReference>
<evidence type="ECO:0000313" key="1">
    <source>
        <dbReference type="EMBL" id="BAW79385.1"/>
    </source>
</evidence>
<gene>
    <name evidence="1" type="ORF">TAO_0015</name>
</gene>
<evidence type="ECO:0000313" key="2">
    <source>
        <dbReference type="Proteomes" id="UP000243679"/>
    </source>
</evidence>
<organism evidence="1 2">
    <name type="scientific">Candidatus Nitrosoglobus terrae</name>
    <dbReference type="NCBI Taxonomy" id="1630141"/>
    <lineage>
        <taxon>Bacteria</taxon>
        <taxon>Pseudomonadati</taxon>
        <taxon>Pseudomonadota</taxon>
        <taxon>Gammaproteobacteria</taxon>
        <taxon>Chromatiales</taxon>
        <taxon>Chromatiaceae</taxon>
        <taxon>Candidatus Nitrosoglobus</taxon>
    </lineage>
</organism>
<dbReference type="Pfam" id="PF04229">
    <property type="entry name" value="GrpB"/>
    <property type="match status" value="1"/>
</dbReference>
<dbReference type="PANTHER" id="PTHR34822">
    <property type="entry name" value="GRPB DOMAIN PROTEIN (AFU_ORTHOLOGUE AFUA_1G01530)"/>
    <property type="match status" value="1"/>
</dbReference>
<dbReference type="InterPro" id="IPR043519">
    <property type="entry name" value="NT_sf"/>
</dbReference>
<dbReference type="InterPro" id="IPR007344">
    <property type="entry name" value="GrpB/CoaE"/>
</dbReference>
<dbReference type="SUPFAM" id="SSF81301">
    <property type="entry name" value="Nucleotidyltransferase"/>
    <property type="match status" value="1"/>
</dbReference>
<dbReference type="Proteomes" id="UP000243679">
    <property type="component" value="Chromosome"/>
</dbReference>
<dbReference type="AlphaFoldDB" id="A0A1Q2SJS9"/>
<protein>
    <submittedName>
        <fullName evidence="1">Hypothetical conserved protein</fullName>
    </submittedName>
</protein>
<reference evidence="1 2" key="1">
    <citation type="journal article" date="2017" name="ISME J.">
        <title>An acid-tolerant ammonia-oxidizing ?-proteobacterium from soil.</title>
        <authorList>
            <person name="Hayatsu M."/>
            <person name="Tago K."/>
            <person name="Uchiyama I."/>
            <person name="Toyoda A."/>
            <person name="Wang Y."/>
            <person name="Shimomura Y."/>
            <person name="Okubo T."/>
            <person name="Kurisu F."/>
            <person name="Hirono Y."/>
            <person name="Nonaka K."/>
            <person name="Akiyama H."/>
            <person name="Itoh T."/>
            <person name="Takami H."/>
        </authorList>
    </citation>
    <scope>NUCLEOTIDE SEQUENCE [LARGE SCALE GENOMIC DNA]</scope>
    <source>
        <strain evidence="1 2">TAO100</strain>
    </source>
</reference>
<dbReference type="Gene3D" id="3.30.460.10">
    <property type="entry name" value="Beta Polymerase, domain 2"/>
    <property type="match status" value="1"/>
</dbReference>
<dbReference type="RefSeq" id="WP_231910508.1">
    <property type="nucleotide sequence ID" value="NZ_AP014836.1"/>
</dbReference>
<dbReference type="KEGG" id="ntt:TAO_0015"/>
<accession>A0A1Q2SJS9</accession>
<name>A0A1Q2SJS9_9GAMM</name>
<sequence>MINRTMNIIVTDYNKNWPQMFEVKATVIRDILKDELVEIHHIGSTAVPNLKAKSIIDIMLIVKDIEKVDNFNPVMIGIGYEPLVEFGIKGRRYLQKGGENRTHQIYIFQYDNQSEIERHLVVRDYLKLHHEDAIKYGKLKERLAQKFPKDIAGYCDGKNGFVQNLEQRAIEWKQENN</sequence>
<proteinExistence type="predicted"/>
<keyword evidence="2" id="KW-1185">Reference proteome</keyword>
<dbReference type="PANTHER" id="PTHR34822:SF1">
    <property type="entry name" value="GRPB FAMILY PROTEIN"/>
    <property type="match status" value="1"/>
</dbReference>